<protein>
    <submittedName>
        <fullName evidence="2">Uncharacterized protein</fullName>
    </submittedName>
</protein>
<accession>A0A3D1JFC9</accession>
<keyword evidence="1" id="KW-0472">Membrane</keyword>
<comment type="caution">
    <text evidence="2">The sequence shown here is derived from an EMBL/GenBank/DDBJ whole genome shotgun (WGS) entry which is preliminary data.</text>
</comment>
<organism evidence="2 3">
    <name type="scientific">Anaerolinea thermolimosa</name>
    <dbReference type="NCBI Taxonomy" id="229919"/>
    <lineage>
        <taxon>Bacteria</taxon>
        <taxon>Bacillati</taxon>
        <taxon>Chloroflexota</taxon>
        <taxon>Anaerolineae</taxon>
        <taxon>Anaerolineales</taxon>
        <taxon>Anaerolineaceae</taxon>
        <taxon>Anaerolinea</taxon>
    </lineage>
</organism>
<evidence type="ECO:0000313" key="2">
    <source>
        <dbReference type="EMBL" id="HCE17154.1"/>
    </source>
</evidence>
<gene>
    <name evidence="2" type="ORF">DEQ80_04780</name>
</gene>
<name>A0A3D1JFC9_9CHLR</name>
<evidence type="ECO:0000256" key="1">
    <source>
        <dbReference type="SAM" id="Phobius"/>
    </source>
</evidence>
<dbReference type="Proteomes" id="UP000264141">
    <property type="component" value="Unassembled WGS sequence"/>
</dbReference>
<reference evidence="2 3" key="1">
    <citation type="journal article" date="2018" name="Nat. Biotechnol.">
        <title>A standardized bacterial taxonomy based on genome phylogeny substantially revises the tree of life.</title>
        <authorList>
            <person name="Parks D.H."/>
            <person name="Chuvochina M."/>
            <person name="Waite D.W."/>
            <person name="Rinke C."/>
            <person name="Skarshewski A."/>
            <person name="Chaumeil P.A."/>
            <person name="Hugenholtz P."/>
        </authorList>
    </citation>
    <scope>NUCLEOTIDE SEQUENCE [LARGE SCALE GENOMIC DNA]</scope>
    <source>
        <strain evidence="2">UBA8781</strain>
    </source>
</reference>
<sequence length="292" mass="31013">MPSAPLTGPRFNLRARRQQQNVRLLSIAGGVLLVIGLSGLLRYASVLATAIDVQPAPPVQVPAPDGLTSTPFRPLPPTATRLPTATPTFTPSPLPPQPILPPSLVEHPQKIVLRIGPVPSLNDDQPVRIAFLPGAECPFGNQRACLSLHRNGTLSLLTIHSGIGGQGEAFRRAVEGTGLDSAGYSLSRIQANLDRLQNVPVSLSLGENLSKNLILLGVARIPPGEVESYFSRPVDEALELVTRYNPALQPALDSGEALLAFEICGWLVEGEGWSPGVSSTTGSIYFGLLREP</sequence>
<dbReference type="EMBL" id="DPBP01000021">
    <property type="protein sequence ID" value="HCE17154.1"/>
    <property type="molecule type" value="Genomic_DNA"/>
</dbReference>
<feature type="transmembrane region" description="Helical" evidence="1">
    <location>
        <begin position="21"/>
        <end position="41"/>
    </location>
</feature>
<evidence type="ECO:0000313" key="3">
    <source>
        <dbReference type="Proteomes" id="UP000264141"/>
    </source>
</evidence>
<proteinExistence type="predicted"/>
<keyword evidence="1" id="KW-0812">Transmembrane</keyword>
<dbReference type="AlphaFoldDB" id="A0A3D1JFC9"/>
<keyword evidence="1" id="KW-1133">Transmembrane helix</keyword>